<dbReference type="PANTHER" id="PTHR47529:SF1">
    <property type="entry name" value="PERIPLASMIC CHAPERONE PPID"/>
    <property type="match status" value="1"/>
</dbReference>
<dbReference type="Gene3D" id="3.10.50.40">
    <property type="match status" value="1"/>
</dbReference>
<comment type="caution">
    <text evidence="14">The sequence shown here is derived from an EMBL/GenBank/DDBJ whole genome shotgun (WGS) entry which is preliminary data.</text>
</comment>
<dbReference type="InterPro" id="IPR052029">
    <property type="entry name" value="PpiD_chaperone"/>
</dbReference>
<dbReference type="InterPro" id="IPR027304">
    <property type="entry name" value="Trigger_fact/SurA_dom_sf"/>
</dbReference>
<evidence type="ECO:0000256" key="3">
    <source>
        <dbReference type="ARBA" id="ARBA00022519"/>
    </source>
</evidence>
<feature type="domain" description="PpiC" evidence="13">
    <location>
        <begin position="343"/>
        <end position="444"/>
    </location>
</feature>
<evidence type="ECO:0000256" key="1">
    <source>
        <dbReference type="ARBA" id="ARBA00004382"/>
    </source>
</evidence>
<evidence type="ECO:0000313" key="15">
    <source>
        <dbReference type="Proteomes" id="UP001176429"/>
    </source>
</evidence>
<dbReference type="PROSITE" id="PS50198">
    <property type="entry name" value="PPIC_PPIASE_2"/>
    <property type="match status" value="2"/>
</dbReference>
<evidence type="ECO:0000256" key="6">
    <source>
        <dbReference type="ARBA" id="ARBA00023136"/>
    </source>
</evidence>
<dbReference type="PANTHER" id="PTHR47529">
    <property type="entry name" value="PEPTIDYL-PROLYL CIS-TRANS ISOMERASE D"/>
    <property type="match status" value="1"/>
</dbReference>
<keyword evidence="7" id="KW-0143">Chaperone</keyword>
<evidence type="ECO:0000256" key="8">
    <source>
        <dbReference type="ARBA" id="ARBA00038408"/>
    </source>
</evidence>
<evidence type="ECO:0000256" key="2">
    <source>
        <dbReference type="ARBA" id="ARBA00022475"/>
    </source>
</evidence>
<keyword evidence="11" id="KW-0697">Rotamase</keyword>
<evidence type="ECO:0000256" key="11">
    <source>
        <dbReference type="PROSITE-ProRule" id="PRU00278"/>
    </source>
</evidence>
<evidence type="ECO:0000259" key="13">
    <source>
        <dbReference type="PROSITE" id="PS50198"/>
    </source>
</evidence>
<comment type="subcellular location">
    <subcellularLocation>
        <location evidence="1">Cell inner membrane</location>
        <topology evidence="1">Single-pass type II membrane protein</topology>
        <orientation evidence="1">Periplasmic side</orientation>
    </subcellularLocation>
</comment>
<keyword evidence="2" id="KW-1003">Cell membrane</keyword>
<accession>A0ABT9B678</accession>
<organism evidence="14 15">
    <name type="scientific">Hymenobacter aranciens</name>
    <dbReference type="NCBI Taxonomy" id="3063996"/>
    <lineage>
        <taxon>Bacteria</taxon>
        <taxon>Pseudomonadati</taxon>
        <taxon>Bacteroidota</taxon>
        <taxon>Cytophagia</taxon>
        <taxon>Cytophagales</taxon>
        <taxon>Hymenobacteraceae</taxon>
        <taxon>Hymenobacter</taxon>
    </lineage>
</organism>
<evidence type="ECO:0000256" key="10">
    <source>
        <dbReference type="ARBA" id="ARBA00042775"/>
    </source>
</evidence>
<dbReference type="Pfam" id="PF13616">
    <property type="entry name" value="Rotamase_3"/>
    <property type="match status" value="1"/>
</dbReference>
<protein>
    <recommendedName>
        <fullName evidence="9">Periplasmic chaperone PpiD</fullName>
    </recommendedName>
    <alternativeName>
        <fullName evidence="10">Periplasmic folding chaperone</fullName>
    </alternativeName>
</protein>
<comment type="similarity">
    <text evidence="8">Belongs to the PpiD chaperone family.</text>
</comment>
<dbReference type="RefSeq" id="WP_305004474.1">
    <property type="nucleotide sequence ID" value="NZ_JAUQSY010000001.1"/>
</dbReference>
<name>A0ABT9B678_9BACT</name>
<evidence type="ECO:0000313" key="14">
    <source>
        <dbReference type="EMBL" id="MDO7873158.1"/>
    </source>
</evidence>
<dbReference type="InterPro" id="IPR000297">
    <property type="entry name" value="PPIase_PpiC"/>
</dbReference>
<reference evidence="14" key="1">
    <citation type="submission" date="2023-07" db="EMBL/GenBank/DDBJ databases">
        <authorList>
            <person name="Kim M.K."/>
        </authorList>
    </citation>
    <scope>NUCLEOTIDE SEQUENCE</scope>
    <source>
        <strain evidence="14">ASUV-10-1</strain>
    </source>
</reference>
<keyword evidence="4 12" id="KW-0812">Transmembrane</keyword>
<evidence type="ECO:0000256" key="9">
    <source>
        <dbReference type="ARBA" id="ARBA00040743"/>
    </source>
</evidence>
<proteinExistence type="inferred from homology"/>
<sequence length="710" mass="77146">MALINTIREKSGWAVGTVAIGMLLFIVGGDLLGGKNNLFRGDDQVVGEVAGEKIDYNTYNAALEQAKQAFVAQQGRQPDDQTMGYLRDQAWNQTMYRIAFQKEWDKLGLTVSDDELVDMVQGDNINAGLKQAFTDKATGQFDKAKLIDYLKNLDKMPPEQQAAWRNFEAQLPAERLGNKYNALLKNSVYVTTAELKRYNENQNTKLNLRYLFVPYSTISDSTVKPSDAELQAYLDAHKGKYKVEDGRTIEYITIPVIASKEDSAAVKATMATLSEQFASAPVDSLFVKLNSDQPYNKTFRGPDALPEELRKQLPLTAGQVYGPFAENGTYSLYKVTGTQAGTAASARASHILIKADGTTPEADAAAKAKAQDLLNKIKGGADFAAMARQFGTDGTKDQGGDLGWFGQGRMVPEFEKAIFGASSLGLLPTLVKTQFGYHIIKITALPTKQQYQVAEVKKTITPSDETREVAYAKAQQLKGEANDLASFRALVTKDKTLQKQEAANLDRAARAVNNLQNARSIVRWAYGAGFNQTGADAKVGDVSPVFDDLGDQYVIAALTGERSKGTATVEGLRQELSTQVRNEMKAKQIIAKLPKTGTLDEMAAKYGNTALVNTADGVVLGQGSIPNVGFEPLAVGKAFALKVGQKSAPIEGEQGVLVVEPTALVPSTTPFDAKALRAQLTQQRSGQQDGKIYEAIKAHANVKDNRSKFF</sequence>
<dbReference type="InterPro" id="IPR046357">
    <property type="entry name" value="PPIase_dom_sf"/>
</dbReference>
<evidence type="ECO:0000256" key="4">
    <source>
        <dbReference type="ARBA" id="ARBA00022692"/>
    </source>
</evidence>
<dbReference type="EMBL" id="JAUQSY010000001">
    <property type="protein sequence ID" value="MDO7873158.1"/>
    <property type="molecule type" value="Genomic_DNA"/>
</dbReference>
<keyword evidence="5 12" id="KW-1133">Transmembrane helix</keyword>
<evidence type="ECO:0000256" key="12">
    <source>
        <dbReference type="SAM" id="Phobius"/>
    </source>
</evidence>
<keyword evidence="3" id="KW-0997">Cell inner membrane</keyword>
<evidence type="ECO:0000256" key="5">
    <source>
        <dbReference type="ARBA" id="ARBA00022989"/>
    </source>
</evidence>
<dbReference type="SUPFAM" id="SSF54534">
    <property type="entry name" value="FKBP-like"/>
    <property type="match status" value="1"/>
</dbReference>
<keyword evidence="11" id="KW-0413">Isomerase</keyword>
<evidence type="ECO:0000256" key="7">
    <source>
        <dbReference type="ARBA" id="ARBA00023186"/>
    </source>
</evidence>
<gene>
    <name evidence="14" type="ORF">Q5H93_00315</name>
</gene>
<dbReference type="SUPFAM" id="SSF109998">
    <property type="entry name" value="Triger factor/SurA peptide-binding domain-like"/>
    <property type="match status" value="1"/>
</dbReference>
<keyword evidence="15" id="KW-1185">Reference proteome</keyword>
<keyword evidence="6 12" id="KW-0472">Membrane</keyword>
<feature type="domain" description="PpiC" evidence="13">
    <location>
        <begin position="572"/>
        <end position="663"/>
    </location>
</feature>
<feature type="transmembrane region" description="Helical" evidence="12">
    <location>
        <begin position="12"/>
        <end position="32"/>
    </location>
</feature>
<dbReference type="Proteomes" id="UP001176429">
    <property type="component" value="Unassembled WGS sequence"/>
</dbReference>
<dbReference type="Pfam" id="PF13623">
    <property type="entry name" value="SurA_N_2"/>
    <property type="match status" value="1"/>
</dbReference>